<dbReference type="InterPro" id="IPR008927">
    <property type="entry name" value="6-PGluconate_DH-like_C_sf"/>
</dbReference>
<dbReference type="InterPro" id="IPR036220">
    <property type="entry name" value="UDP-Glc/GDP-Man_DH_C_sf"/>
</dbReference>
<dbReference type="Gene3D" id="3.40.50.720">
    <property type="entry name" value="NAD(P)-binding Rossmann-like Domain"/>
    <property type="match status" value="2"/>
</dbReference>
<dbReference type="Pfam" id="PF03720">
    <property type="entry name" value="UDPG_MGDP_dh_C"/>
    <property type="match status" value="1"/>
</dbReference>
<dbReference type="InterPro" id="IPR014026">
    <property type="entry name" value="UDP-Glc/GDP-Man_DH_dimer"/>
</dbReference>
<dbReference type="GO" id="GO:0003979">
    <property type="term" value="F:UDP-glucose 6-dehydrogenase activity"/>
    <property type="evidence" value="ECO:0007669"/>
    <property type="project" value="InterPro"/>
</dbReference>
<dbReference type="GO" id="GO:0000271">
    <property type="term" value="P:polysaccharide biosynthetic process"/>
    <property type="evidence" value="ECO:0007669"/>
    <property type="project" value="InterPro"/>
</dbReference>
<dbReference type="InterPro" id="IPR014027">
    <property type="entry name" value="UDP-Glc/GDP-Man_DH_C"/>
</dbReference>
<dbReference type="PIRSF" id="PIRSF500134">
    <property type="entry name" value="UDPglc_DH_bac"/>
    <property type="match status" value="1"/>
</dbReference>
<protein>
    <recommendedName>
        <fullName evidence="1">UDP-glucose/GDP-mannose dehydrogenase C-terminal domain-containing protein</fullName>
    </recommendedName>
</protein>
<dbReference type="PANTHER" id="PTHR43750">
    <property type="entry name" value="UDP-GLUCOSE 6-DEHYDROGENASE TUAD"/>
    <property type="match status" value="1"/>
</dbReference>
<dbReference type="InterPro" id="IPR017476">
    <property type="entry name" value="UDP-Glc/GDP-Man"/>
</dbReference>
<feature type="domain" description="UDP-glucose/GDP-mannose dehydrogenase C-terminal" evidence="1">
    <location>
        <begin position="174"/>
        <end position="275"/>
    </location>
</feature>
<dbReference type="SUPFAM" id="SSF52413">
    <property type="entry name" value="UDP-glucose/GDP-mannose dehydrogenase C-terminal domain"/>
    <property type="match status" value="1"/>
</dbReference>
<dbReference type="SUPFAM" id="SSF48179">
    <property type="entry name" value="6-phosphogluconate dehydrogenase C-terminal domain-like"/>
    <property type="match status" value="1"/>
</dbReference>
<reference evidence="2" key="1">
    <citation type="submission" date="2018-05" db="EMBL/GenBank/DDBJ databases">
        <authorList>
            <person name="Lanie J.A."/>
            <person name="Ng W.-L."/>
            <person name="Kazmierczak K.M."/>
            <person name="Andrzejewski T.M."/>
            <person name="Davidsen T.M."/>
            <person name="Wayne K.J."/>
            <person name="Tettelin H."/>
            <person name="Glass J.I."/>
            <person name="Rusch D."/>
            <person name="Podicherti R."/>
            <person name="Tsui H.-C.T."/>
            <person name="Winkler M.E."/>
        </authorList>
    </citation>
    <scope>NUCLEOTIDE SEQUENCE</scope>
</reference>
<sequence length="291" mass="32449">DFGLISNPEFLQEGGAIQDTIKPHVVILGGYRTKFMKKTEKFFSWFNPNVPIIITNHQTAEMIKYTNNSFLATKISFINQIANICQGIPDTNIDDVAYTIGLDPRIGNLFLNAGPGYGGSCLPKDMKAIINLSSKIGVNPTLLTAVEKINKQQINYIVTLIKQNIGKIKGKKLTILGVAFKPGTDDIRDSMGIDLAKRLLKLGAKIIIHDPKALENARKIFHDNIKYVKSVPSALKDCQCAIIMTEWKEYEKINNKTIKHMAKKVIIDSRRIIYNKNLGAKYFAIGLGQKA</sequence>
<dbReference type="InterPro" id="IPR036291">
    <property type="entry name" value="NAD(P)-bd_dom_sf"/>
</dbReference>
<dbReference type="PANTHER" id="PTHR43750:SF3">
    <property type="entry name" value="UDP-GLUCOSE 6-DEHYDROGENASE TUAD"/>
    <property type="match status" value="1"/>
</dbReference>
<name>A0A382G657_9ZZZZ</name>
<dbReference type="SUPFAM" id="SSF51735">
    <property type="entry name" value="NAD(P)-binding Rossmann-fold domains"/>
    <property type="match status" value="1"/>
</dbReference>
<dbReference type="AlphaFoldDB" id="A0A382G657"/>
<dbReference type="EMBL" id="UINC01053612">
    <property type="protein sequence ID" value="SVB70342.1"/>
    <property type="molecule type" value="Genomic_DNA"/>
</dbReference>
<organism evidence="2">
    <name type="scientific">marine metagenome</name>
    <dbReference type="NCBI Taxonomy" id="408172"/>
    <lineage>
        <taxon>unclassified sequences</taxon>
        <taxon>metagenomes</taxon>
        <taxon>ecological metagenomes</taxon>
    </lineage>
</organism>
<dbReference type="InterPro" id="IPR028357">
    <property type="entry name" value="UDPglc_DH_bac"/>
</dbReference>
<dbReference type="GO" id="GO:0006065">
    <property type="term" value="P:UDP-glucuronate biosynthetic process"/>
    <property type="evidence" value="ECO:0007669"/>
    <property type="project" value="UniProtKB-UniPathway"/>
</dbReference>
<dbReference type="NCBIfam" id="TIGR03026">
    <property type="entry name" value="NDP-sugDHase"/>
    <property type="match status" value="1"/>
</dbReference>
<proteinExistence type="predicted"/>
<feature type="non-terminal residue" evidence="2">
    <location>
        <position position="1"/>
    </location>
</feature>
<dbReference type="Gene3D" id="1.20.5.100">
    <property type="entry name" value="Cytochrome c1, transmembrane anchor, C-terminal"/>
    <property type="match status" value="1"/>
</dbReference>
<evidence type="ECO:0000259" key="1">
    <source>
        <dbReference type="SMART" id="SM00984"/>
    </source>
</evidence>
<dbReference type="UniPathway" id="UPA00038">
    <property type="reaction ID" value="UER00491"/>
</dbReference>
<dbReference type="Pfam" id="PF00984">
    <property type="entry name" value="UDPG_MGDP_dh"/>
    <property type="match status" value="1"/>
</dbReference>
<dbReference type="GO" id="GO:0051287">
    <property type="term" value="F:NAD binding"/>
    <property type="evidence" value="ECO:0007669"/>
    <property type="project" value="InterPro"/>
</dbReference>
<dbReference type="SMART" id="SM00984">
    <property type="entry name" value="UDPG_MGDP_dh_C"/>
    <property type="match status" value="1"/>
</dbReference>
<accession>A0A382G657</accession>
<dbReference type="PIRSF" id="PIRSF000124">
    <property type="entry name" value="UDPglc_GDPman_dh"/>
    <property type="match status" value="1"/>
</dbReference>
<gene>
    <name evidence="2" type="ORF">METZ01_LOCUS223196</name>
</gene>
<evidence type="ECO:0000313" key="2">
    <source>
        <dbReference type="EMBL" id="SVB70342.1"/>
    </source>
</evidence>